<dbReference type="EnsemblMetazoa" id="XM_038214984.1">
    <property type="protein sequence ID" value="XP_038070912.1"/>
    <property type="gene ID" value="LOC119739870"/>
</dbReference>
<evidence type="ECO:0000313" key="3">
    <source>
        <dbReference type="Proteomes" id="UP000887568"/>
    </source>
</evidence>
<dbReference type="Proteomes" id="UP000887568">
    <property type="component" value="Unplaced"/>
</dbReference>
<protein>
    <recommendedName>
        <fullName evidence="1">Amidase domain-containing protein</fullName>
    </recommendedName>
</protein>
<sequence length="452" mass="50099">MYRLGIKELLQRFSDGTLTCEAYTRRVIQRAQDLKVFNYFVSMNTDRMLKDAQEADARYRNKTNRPLEGIPIAMKDNIDIEGEPTEAGTPGLAGLKPKHTAEVARRLFDAGAIHAGRANMHELALGISSCNAHKGPCHNFHNFDYTCGGSSGGSGGAVSADIVPAALGTDTRGSIRIPSSYNGVFGLRPTSGRWPADYGAKLSHVRDSVGPLVRSAVDIAILDCVMTGEEPHEELKPGQIRIGVPRPQFWEGLDAEVEEYAERFLVRLKEKSFGIVEVPEIPRSRELLEIFFTINQEIIPLLEEYLSYNGHDVTVQSIIDKIASPDVKELFQYAMENRPTEEECKNAMATREEARKNLKTYFEDHRLDCIIVPANKIPPPTLRAFEDRNTELRRLITQNVDFGSNCNNPSLVIPGGIAQRSGVPFGMQIEGYAGSDRRVIAVAVAIEKALNL</sequence>
<name>A0A914B618_PATMI</name>
<keyword evidence="3" id="KW-1185">Reference proteome</keyword>
<dbReference type="InterPro" id="IPR000120">
    <property type="entry name" value="Amidase"/>
</dbReference>
<dbReference type="PANTHER" id="PTHR11895:SF151">
    <property type="entry name" value="GLUTAMYL-TRNA(GLN) AMIDOTRANSFERASE SUBUNIT A"/>
    <property type="match status" value="1"/>
</dbReference>
<accession>A0A914B618</accession>
<reference evidence="2" key="1">
    <citation type="submission" date="2022-11" db="UniProtKB">
        <authorList>
            <consortium name="EnsemblMetazoa"/>
        </authorList>
    </citation>
    <scope>IDENTIFICATION</scope>
</reference>
<dbReference type="OrthoDB" id="421993at2759"/>
<proteinExistence type="predicted"/>
<dbReference type="Pfam" id="PF01425">
    <property type="entry name" value="Amidase"/>
    <property type="match status" value="1"/>
</dbReference>
<dbReference type="RefSeq" id="XP_038070912.1">
    <property type="nucleotide sequence ID" value="XM_038214984.1"/>
</dbReference>
<dbReference type="GO" id="GO:0003824">
    <property type="term" value="F:catalytic activity"/>
    <property type="evidence" value="ECO:0007669"/>
    <property type="project" value="InterPro"/>
</dbReference>
<dbReference type="Gene3D" id="3.90.1300.10">
    <property type="entry name" value="Amidase signature (AS) domain"/>
    <property type="match status" value="1"/>
</dbReference>
<evidence type="ECO:0000313" key="2">
    <source>
        <dbReference type="EnsemblMetazoa" id="XP_038070912.1"/>
    </source>
</evidence>
<dbReference type="InterPro" id="IPR036928">
    <property type="entry name" value="AS_sf"/>
</dbReference>
<feature type="domain" description="Amidase" evidence="1">
    <location>
        <begin position="24"/>
        <end position="439"/>
    </location>
</feature>
<dbReference type="AlphaFoldDB" id="A0A914B618"/>
<dbReference type="SUPFAM" id="SSF75304">
    <property type="entry name" value="Amidase signature (AS) enzymes"/>
    <property type="match status" value="1"/>
</dbReference>
<evidence type="ECO:0000259" key="1">
    <source>
        <dbReference type="Pfam" id="PF01425"/>
    </source>
</evidence>
<dbReference type="InterPro" id="IPR023631">
    <property type="entry name" value="Amidase_dom"/>
</dbReference>
<dbReference type="PANTHER" id="PTHR11895">
    <property type="entry name" value="TRANSAMIDASE"/>
    <property type="match status" value="1"/>
</dbReference>
<dbReference type="GeneID" id="119739870"/>
<organism evidence="2 3">
    <name type="scientific">Patiria miniata</name>
    <name type="common">Bat star</name>
    <name type="synonym">Asterina miniata</name>
    <dbReference type="NCBI Taxonomy" id="46514"/>
    <lineage>
        <taxon>Eukaryota</taxon>
        <taxon>Metazoa</taxon>
        <taxon>Echinodermata</taxon>
        <taxon>Eleutherozoa</taxon>
        <taxon>Asterozoa</taxon>
        <taxon>Asteroidea</taxon>
        <taxon>Valvatacea</taxon>
        <taxon>Valvatida</taxon>
        <taxon>Asterinidae</taxon>
        <taxon>Patiria</taxon>
    </lineage>
</organism>